<dbReference type="InterPro" id="IPR032694">
    <property type="entry name" value="CopC/D"/>
</dbReference>
<dbReference type="InterPro" id="IPR047685">
    <property type="entry name" value="CopC-like"/>
</dbReference>
<dbReference type="GO" id="GO:0042597">
    <property type="term" value="C:periplasmic space"/>
    <property type="evidence" value="ECO:0007669"/>
    <property type="project" value="UniProtKB-SubCell"/>
</dbReference>
<dbReference type="GO" id="GO:0005507">
    <property type="term" value="F:copper ion binding"/>
    <property type="evidence" value="ECO:0007669"/>
    <property type="project" value="InterPro"/>
</dbReference>
<sequence length="121" mass="12713">MLRFIRFALLIITASLFTSTAAWAHAHLKAAEPAANSVASSPASLSLTFSEALDVKFSGIKLINASKQDIALGEATLTNAGKTLVVKPAQPLPAGSYQVEWHALSVDGHKTNGTYSFSVGK</sequence>
<proteinExistence type="inferred from homology"/>
<dbReference type="Gene3D" id="2.60.40.1220">
    <property type="match status" value="1"/>
</dbReference>
<dbReference type="OrthoDB" id="9796814at2"/>
<evidence type="ECO:0000256" key="6">
    <source>
        <dbReference type="ARBA" id="ARBA00023008"/>
    </source>
</evidence>
<dbReference type="Proteomes" id="UP000274139">
    <property type="component" value="Unassembled WGS sequence"/>
</dbReference>
<evidence type="ECO:0000259" key="8">
    <source>
        <dbReference type="Pfam" id="PF04234"/>
    </source>
</evidence>
<comment type="caution">
    <text evidence="9">The sequence shown here is derived from an EMBL/GenBank/DDBJ whole genome shotgun (WGS) entry which is preliminary data.</text>
</comment>
<feature type="chain" id="PRO_5019376440" evidence="7">
    <location>
        <begin position="25"/>
        <end position="121"/>
    </location>
</feature>
<organism evidence="9 10">
    <name type="scientific">Aquitalea palustris</name>
    <dbReference type="NCBI Taxonomy" id="2480983"/>
    <lineage>
        <taxon>Bacteria</taxon>
        <taxon>Pseudomonadati</taxon>
        <taxon>Pseudomonadota</taxon>
        <taxon>Betaproteobacteria</taxon>
        <taxon>Neisseriales</taxon>
        <taxon>Chromobacteriaceae</taxon>
        <taxon>Aquitalea</taxon>
    </lineage>
</organism>
<comment type="subcellular location">
    <subcellularLocation>
        <location evidence="1">Periplasm</location>
    </subcellularLocation>
</comment>
<protein>
    <submittedName>
        <fullName evidence="9">Copper resistance protein CopC</fullName>
    </submittedName>
</protein>
<dbReference type="GO" id="GO:0006825">
    <property type="term" value="P:copper ion transport"/>
    <property type="evidence" value="ECO:0007669"/>
    <property type="project" value="InterPro"/>
</dbReference>
<dbReference type="PANTHER" id="PTHR34820:SF4">
    <property type="entry name" value="INNER MEMBRANE PROTEIN YEBZ"/>
    <property type="match status" value="1"/>
</dbReference>
<keyword evidence="10" id="KW-1185">Reference proteome</keyword>
<dbReference type="InterPro" id="IPR014755">
    <property type="entry name" value="Cu-Rt/internalin_Ig-like"/>
</dbReference>
<comment type="similarity">
    <text evidence="2">Belongs to the CopC family.</text>
</comment>
<accession>A0A454JED0</accession>
<dbReference type="Pfam" id="PF04234">
    <property type="entry name" value="CopC"/>
    <property type="match status" value="1"/>
</dbReference>
<evidence type="ECO:0000256" key="2">
    <source>
        <dbReference type="ARBA" id="ARBA00010509"/>
    </source>
</evidence>
<keyword evidence="3" id="KW-0479">Metal-binding</keyword>
<dbReference type="InterPro" id="IPR014756">
    <property type="entry name" value="Ig_E-set"/>
</dbReference>
<dbReference type="NCBIfam" id="NF033814">
    <property type="entry name" value="copper_CopC"/>
    <property type="match status" value="1"/>
</dbReference>
<evidence type="ECO:0000256" key="3">
    <source>
        <dbReference type="ARBA" id="ARBA00022723"/>
    </source>
</evidence>
<dbReference type="GO" id="GO:0046688">
    <property type="term" value="P:response to copper ion"/>
    <property type="evidence" value="ECO:0007669"/>
    <property type="project" value="InterPro"/>
</dbReference>
<feature type="domain" description="CopC" evidence="8">
    <location>
        <begin position="25"/>
        <end position="119"/>
    </location>
</feature>
<dbReference type="AlphaFoldDB" id="A0A454JED0"/>
<name>A0A454JED0_9NEIS</name>
<evidence type="ECO:0000313" key="10">
    <source>
        <dbReference type="Proteomes" id="UP000274139"/>
    </source>
</evidence>
<dbReference type="GO" id="GO:0005886">
    <property type="term" value="C:plasma membrane"/>
    <property type="evidence" value="ECO:0007669"/>
    <property type="project" value="TreeGrafter"/>
</dbReference>
<evidence type="ECO:0000256" key="5">
    <source>
        <dbReference type="ARBA" id="ARBA00022764"/>
    </source>
</evidence>
<keyword evidence="5" id="KW-0574">Periplasm</keyword>
<evidence type="ECO:0000256" key="1">
    <source>
        <dbReference type="ARBA" id="ARBA00004418"/>
    </source>
</evidence>
<reference evidence="9 10" key="1">
    <citation type="submission" date="2018-10" db="EMBL/GenBank/DDBJ databases">
        <title>Draft genome sequence of Aquitalea MWU14-2217 isolated from a wild cranberry bog in Provincetown, Massachusetts.</title>
        <authorList>
            <person name="Ebadzadsahrai G."/>
            <person name="Soby S."/>
        </authorList>
    </citation>
    <scope>NUCLEOTIDE SEQUENCE [LARGE SCALE GENOMIC DNA]</scope>
    <source>
        <strain evidence="9 10">MWU14-2217</strain>
    </source>
</reference>
<feature type="signal peptide" evidence="7">
    <location>
        <begin position="1"/>
        <end position="24"/>
    </location>
</feature>
<evidence type="ECO:0000313" key="9">
    <source>
        <dbReference type="EMBL" id="RMC93234.1"/>
    </source>
</evidence>
<keyword evidence="4 7" id="KW-0732">Signal</keyword>
<dbReference type="EMBL" id="RFAR01000086">
    <property type="protein sequence ID" value="RMC93234.1"/>
    <property type="molecule type" value="Genomic_DNA"/>
</dbReference>
<dbReference type="RefSeq" id="WP_103526011.1">
    <property type="nucleotide sequence ID" value="NZ_JAIZDC010000002.1"/>
</dbReference>
<keyword evidence="6" id="KW-0186">Copper</keyword>
<dbReference type="SUPFAM" id="SSF81296">
    <property type="entry name" value="E set domains"/>
    <property type="match status" value="1"/>
</dbReference>
<dbReference type="InterPro" id="IPR007348">
    <property type="entry name" value="CopC_dom"/>
</dbReference>
<dbReference type="PANTHER" id="PTHR34820">
    <property type="entry name" value="INNER MEMBRANE PROTEIN YEBZ"/>
    <property type="match status" value="1"/>
</dbReference>
<evidence type="ECO:0000256" key="4">
    <source>
        <dbReference type="ARBA" id="ARBA00022729"/>
    </source>
</evidence>
<evidence type="ECO:0000256" key="7">
    <source>
        <dbReference type="SAM" id="SignalP"/>
    </source>
</evidence>
<gene>
    <name evidence="9" type="ORF">EAY64_17435</name>
</gene>